<dbReference type="GO" id="GO:0031146">
    <property type="term" value="P:SCF-dependent proteasomal ubiquitin-dependent protein catabolic process"/>
    <property type="evidence" value="ECO:0007669"/>
    <property type="project" value="TreeGrafter"/>
</dbReference>
<gene>
    <name evidence="1" type="ORF">PVAND_017271</name>
</gene>
<protein>
    <recommendedName>
        <fullName evidence="3">F-box domain-containing protein</fullName>
    </recommendedName>
</protein>
<dbReference type="EMBL" id="JADBJN010000004">
    <property type="protein sequence ID" value="KAG5669384.1"/>
    <property type="molecule type" value="Genomic_DNA"/>
</dbReference>
<sequence length="1350" mass="161741">MNSSESSINILHLPNEILIKILKLSENNKNISMTCKRFYDLVLQIEEKNSTVFIDYRFSLNPFYDLDNSLQNSSSINFYYHINSEIEYMKNFEEKLEYFLQNFGHKIKIFTVNREIENFVTKFLPLMPNLEELLFFVSIKLEKPKIEKFHLKLKKLIIWNYIELEKLEIFSFDELEIKISSFGIKNKEIVKFLKRNKNLKHLKLYENRFNMNIAEALKFLKLETLELFFDYDPRQKLQNCLKNQKNLKELSIKEISKEILTAICDNMKFLEKLNFEICENFPAKNLRKISKLENLKFLKINSELDDDQLLELSDLKMENLTSLDIKISRKVQLTTQKIEKLSENFKLLSFFAIFYNSTIKLETVGKIFENFNNLEVLFLRFPYNIIYSENDDEIFYKKCHKNEKLKSLTFDCSRIDNEKAISKFISDFPNLEVIGFKLYFKLQKYFETILNGFPKLKKIKKLEITQELLEKFLKYGEKIEEFSIDLNILKNPAEILKNYGISFEAYQTSKARVQKDSNFKVNILTYSFWKKFQILKESQRKPKNLLINSLSRFESCKKYDEIFIKSLKNFNKNITNLTIFGSFYKFQLKTFLENLPNVENLNFENFYCEIDFLGFYKNSEFCPQFYIEMSKIKNICVKLNIIKNSSLLEFSNLPTIFDAMKLPENTITSFKVFIKNLNTENQKEYFRNWIKKFIKNQQKLKLSSSFNFDKFIESCSSINLNSYGDDVLRDFKPYDIYEEKLTFFLQNYGYKVKSFTVNSEIKNFLTKFLPLMPNLEEIIFNNQISLESQEIVWNLKKIEIFCGIDLKQLDNFNFKELRVDLSDFYHNDPEIHNFLRKHKNIKILKIRNVDSEMTKALKLFKLEKLEIYFSESQMKNIGNILRNQKQIKELKFLQISREILTIICDNLKNLESLSFKFDDRTLKSSFKKLSKLNFLKSLEILSFMNHEDFEEFLNLKFENIENLTIQIFYNGSKTFEQIENFSKSFINLKSLSLYFYPTVDFKIIAEIFKKFNKLESLSLNLFGSIEVTENEEKEFTNLRHKNEKLKNLKYCINFMNIENLLSKFSIDFPNLESIFIPNFDFTKENLEIILESFPKFKIFDSLKITKELLETFLKHGKGLNEFYINLDTFNNLNEILQDYSIYFETWQTNAKVMREEEKKIEFPMTTYSHWKRLKTLMELKNELKNLEIVSINEEIYSDPFLFNLLESVGKNVTNLTIYGDFKDLKLVKILECLPNLEILNFGIFSFFKTKSNPSMVENTKIHSILFKINFINYSFEYHYRKIAELFDCIKFPDNSLENLKIIFKNFESFEGKENFRNFQKNHMRNQDKLTKNIEKYNEETLEYTFEFKNK</sequence>
<proteinExistence type="predicted"/>
<dbReference type="GO" id="GO:0019005">
    <property type="term" value="C:SCF ubiquitin ligase complex"/>
    <property type="evidence" value="ECO:0007669"/>
    <property type="project" value="TreeGrafter"/>
</dbReference>
<dbReference type="PANTHER" id="PTHR13318">
    <property type="entry name" value="PARTNER OF PAIRED, ISOFORM B-RELATED"/>
    <property type="match status" value="1"/>
</dbReference>
<dbReference type="SUPFAM" id="SSF52047">
    <property type="entry name" value="RNI-like"/>
    <property type="match status" value="2"/>
</dbReference>
<dbReference type="Gene3D" id="3.80.10.10">
    <property type="entry name" value="Ribonuclease Inhibitor"/>
    <property type="match status" value="2"/>
</dbReference>
<comment type="caution">
    <text evidence="1">The sequence shown here is derived from an EMBL/GenBank/DDBJ whole genome shotgun (WGS) entry which is preliminary data.</text>
</comment>
<organism evidence="1 2">
    <name type="scientific">Polypedilum vanderplanki</name>
    <name type="common">Sleeping chironomid midge</name>
    <dbReference type="NCBI Taxonomy" id="319348"/>
    <lineage>
        <taxon>Eukaryota</taxon>
        <taxon>Metazoa</taxon>
        <taxon>Ecdysozoa</taxon>
        <taxon>Arthropoda</taxon>
        <taxon>Hexapoda</taxon>
        <taxon>Insecta</taxon>
        <taxon>Pterygota</taxon>
        <taxon>Neoptera</taxon>
        <taxon>Endopterygota</taxon>
        <taxon>Diptera</taxon>
        <taxon>Nematocera</taxon>
        <taxon>Chironomoidea</taxon>
        <taxon>Chironomidae</taxon>
        <taxon>Chironominae</taxon>
        <taxon>Polypedilum</taxon>
        <taxon>Polypedilum</taxon>
    </lineage>
</organism>
<evidence type="ECO:0008006" key="3">
    <source>
        <dbReference type="Google" id="ProtNLM"/>
    </source>
</evidence>
<keyword evidence="2" id="KW-1185">Reference proteome</keyword>
<dbReference type="Proteomes" id="UP001107558">
    <property type="component" value="Chromosome 4"/>
</dbReference>
<evidence type="ECO:0000313" key="1">
    <source>
        <dbReference type="EMBL" id="KAG5669384.1"/>
    </source>
</evidence>
<dbReference type="OrthoDB" id="1394818at2759"/>
<accession>A0A9J6BI79</accession>
<reference evidence="1" key="1">
    <citation type="submission" date="2021-03" db="EMBL/GenBank/DDBJ databases">
        <title>Chromosome level genome of the anhydrobiotic midge Polypedilum vanderplanki.</title>
        <authorList>
            <person name="Yoshida Y."/>
            <person name="Kikawada T."/>
            <person name="Gusev O."/>
        </authorList>
    </citation>
    <scope>NUCLEOTIDE SEQUENCE</scope>
    <source>
        <strain evidence="1">NIAS01</strain>
        <tissue evidence="1">Whole body or cell culture</tissue>
    </source>
</reference>
<evidence type="ECO:0000313" key="2">
    <source>
        <dbReference type="Proteomes" id="UP001107558"/>
    </source>
</evidence>
<dbReference type="InterPro" id="IPR032675">
    <property type="entry name" value="LRR_dom_sf"/>
</dbReference>
<name>A0A9J6BI79_POLVA</name>